<keyword evidence="2" id="KW-1185">Reference proteome</keyword>
<reference evidence="1" key="1">
    <citation type="journal article" date="2021" name="New Phytol.">
        <title>Evolutionary innovations through gain and loss of genes in the ectomycorrhizal Boletales.</title>
        <authorList>
            <person name="Wu G."/>
            <person name="Miyauchi S."/>
            <person name="Morin E."/>
            <person name="Kuo A."/>
            <person name="Drula E."/>
            <person name="Varga T."/>
            <person name="Kohler A."/>
            <person name="Feng B."/>
            <person name="Cao Y."/>
            <person name="Lipzen A."/>
            <person name="Daum C."/>
            <person name="Hundley H."/>
            <person name="Pangilinan J."/>
            <person name="Johnson J."/>
            <person name="Barry K."/>
            <person name="LaButti K."/>
            <person name="Ng V."/>
            <person name="Ahrendt S."/>
            <person name="Min B."/>
            <person name="Choi I.G."/>
            <person name="Park H."/>
            <person name="Plett J.M."/>
            <person name="Magnuson J."/>
            <person name="Spatafora J.W."/>
            <person name="Nagy L.G."/>
            <person name="Henrissat B."/>
            <person name="Grigoriev I.V."/>
            <person name="Yang Z.L."/>
            <person name="Xu J."/>
            <person name="Martin F.M."/>
        </authorList>
    </citation>
    <scope>NUCLEOTIDE SEQUENCE</scope>
    <source>
        <strain evidence="1">ATCC 28755</strain>
    </source>
</reference>
<evidence type="ECO:0000313" key="2">
    <source>
        <dbReference type="Proteomes" id="UP000790377"/>
    </source>
</evidence>
<name>A0ACB7ZU03_9AGAM</name>
<organism evidence="1 2">
    <name type="scientific">Hygrophoropsis aurantiaca</name>
    <dbReference type="NCBI Taxonomy" id="72124"/>
    <lineage>
        <taxon>Eukaryota</taxon>
        <taxon>Fungi</taxon>
        <taxon>Dikarya</taxon>
        <taxon>Basidiomycota</taxon>
        <taxon>Agaricomycotina</taxon>
        <taxon>Agaricomycetes</taxon>
        <taxon>Agaricomycetidae</taxon>
        <taxon>Boletales</taxon>
        <taxon>Coniophorineae</taxon>
        <taxon>Hygrophoropsidaceae</taxon>
        <taxon>Hygrophoropsis</taxon>
    </lineage>
</organism>
<dbReference type="EMBL" id="MU268405">
    <property type="protein sequence ID" value="KAH7904644.1"/>
    <property type="molecule type" value="Genomic_DNA"/>
</dbReference>
<accession>A0ACB7ZU03</accession>
<gene>
    <name evidence="1" type="ORF">BJ138DRAFT_1119222</name>
</gene>
<protein>
    <submittedName>
        <fullName evidence="1">Uncharacterized protein</fullName>
    </submittedName>
</protein>
<evidence type="ECO:0000313" key="1">
    <source>
        <dbReference type="EMBL" id="KAH7904644.1"/>
    </source>
</evidence>
<dbReference type="Proteomes" id="UP000790377">
    <property type="component" value="Unassembled WGS sequence"/>
</dbReference>
<proteinExistence type="predicted"/>
<comment type="caution">
    <text evidence="1">The sequence shown here is derived from an EMBL/GenBank/DDBJ whole genome shotgun (WGS) entry which is preliminary data.</text>
</comment>
<sequence>MPEQLQAAAAMIQTDGRQFDILEQHQTRNGASRMPSAGRLRSFRSAPYSAPSLTRSNSLISQAPPQSQNDDPAEHNAQSFAGFKCNTRVRQGTHGHGKRAMKAQLDNKTQEVVVYACVRIGDCSPSQYAFSIILLFY</sequence>